<feature type="region of interest" description="Disordered" evidence="1">
    <location>
        <begin position="60"/>
        <end position="128"/>
    </location>
</feature>
<dbReference type="Proteomes" id="UP000594261">
    <property type="component" value="Chromosome 10"/>
</dbReference>
<sequence>MMMMNSNKSESRESTELEEAGGRYHDEGNSLKSNNEIELTRIRLMRSFVETQAVATLEILSRRESEREGAPAPEQPSIGAAEQGGLKAKAAEAVTRSRGDERSPMRLVASDERRRRGPSEPSDDDDLDWTDLRRQASCERRDRSDLRDSSCCQLA</sequence>
<dbReference type="Gramene" id="QL10p000318:mrna">
    <property type="protein sequence ID" value="QL10p000318:mrna"/>
    <property type="gene ID" value="QL10p000318"/>
</dbReference>
<accession>A0A7N2RBA0</accession>
<feature type="compositionally biased region" description="Basic and acidic residues" evidence="1">
    <location>
        <begin position="9"/>
        <end position="29"/>
    </location>
</feature>
<feature type="compositionally biased region" description="Basic and acidic residues" evidence="1">
    <location>
        <begin position="95"/>
        <end position="118"/>
    </location>
</feature>
<reference evidence="2 3" key="1">
    <citation type="journal article" date="2016" name="G3 (Bethesda)">
        <title>First Draft Assembly and Annotation of the Genome of a California Endemic Oak Quercus lobata Nee (Fagaceae).</title>
        <authorList>
            <person name="Sork V.L."/>
            <person name="Fitz-Gibbon S.T."/>
            <person name="Puiu D."/>
            <person name="Crepeau M."/>
            <person name="Gugger P.F."/>
            <person name="Sherman R."/>
            <person name="Stevens K."/>
            <person name="Langley C.H."/>
            <person name="Pellegrini M."/>
            <person name="Salzberg S.L."/>
        </authorList>
    </citation>
    <scope>NUCLEOTIDE SEQUENCE [LARGE SCALE GENOMIC DNA]</scope>
    <source>
        <strain evidence="2 3">cv. SW786</strain>
    </source>
</reference>
<dbReference type="EMBL" id="LRBV02000010">
    <property type="status" value="NOT_ANNOTATED_CDS"/>
    <property type="molecule type" value="Genomic_DNA"/>
</dbReference>
<dbReference type="InParanoid" id="A0A7N2RBA0"/>
<evidence type="ECO:0000256" key="1">
    <source>
        <dbReference type="SAM" id="MobiDB-lite"/>
    </source>
</evidence>
<reference evidence="2" key="2">
    <citation type="submission" date="2021-01" db="UniProtKB">
        <authorList>
            <consortium name="EnsemblPlants"/>
        </authorList>
    </citation>
    <scope>IDENTIFICATION</scope>
</reference>
<dbReference type="EnsemblPlants" id="QL10p000318:mrna">
    <property type="protein sequence ID" value="QL10p000318:mrna"/>
    <property type="gene ID" value="QL10p000318"/>
</dbReference>
<feature type="compositionally biased region" description="Basic and acidic residues" evidence="1">
    <location>
        <begin position="60"/>
        <end position="69"/>
    </location>
</feature>
<protein>
    <submittedName>
        <fullName evidence="2">Uncharacterized protein</fullName>
    </submittedName>
</protein>
<proteinExistence type="predicted"/>
<evidence type="ECO:0000313" key="3">
    <source>
        <dbReference type="Proteomes" id="UP000594261"/>
    </source>
</evidence>
<feature type="region of interest" description="Disordered" evidence="1">
    <location>
        <begin position="1"/>
        <end position="33"/>
    </location>
</feature>
<dbReference type="AlphaFoldDB" id="A0A7N2RBA0"/>
<keyword evidence="3" id="KW-1185">Reference proteome</keyword>
<evidence type="ECO:0000313" key="2">
    <source>
        <dbReference type="EnsemblPlants" id="QL10p000318:mrna"/>
    </source>
</evidence>
<organism evidence="2 3">
    <name type="scientific">Quercus lobata</name>
    <name type="common">Valley oak</name>
    <dbReference type="NCBI Taxonomy" id="97700"/>
    <lineage>
        <taxon>Eukaryota</taxon>
        <taxon>Viridiplantae</taxon>
        <taxon>Streptophyta</taxon>
        <taxon>Embryophyta</taxon>
        <taxon>Tracheophyta</taxon>
        <taxon>Spermatophyta</taxon>
        <taxon>Magnoliopsida</taxon>
        <taxon>eudicotyledons</taxon>
        <taxon>Gunneridae</taxon>
        <taxon>Pentapetalae</taxon>
        <taxon>rosids</taxon>
        <taxon>fabids</taxon>
        <taxon>Fagales</taxon>
        <taxon>Fagaceae</taxon>
        <taxon>Quercus</taxon>
    </lineage>
</organism>
<name>A0A7N2RBA0_QUELO</name>